<evidence type="ECO:0000313" key="1">
    <source>
        <dbReference type="EMBL" id="KAK8495726.1"/>
    </source>
</evidence>
<keyword evidence="2" id="KW-1185">Reference proteome</keyword>
<dbReference type="EMBL" id="JBBPBM010000410">
    <property type="protein sequence ID" value="KAK8495726.1"/>
    <property type="molecule type" value="Genomic_DNA"/>
</dbReference>
<gene>
    <name evidence="1" type="ORF">V6N12_063745</name>
</gene>
<proteinExistence type="predicted"/>
<dbReference type="Proteomes" id="UP001472677">
    <property type="component" value="Unassembled WGS sequence"/>
</dbReference>
<organism evidence="1 2">
    <name type="scientific">Hibiscus sabdariffa</name>
    <name type="common">roselle</name>
    <dbReference type="NCBI Taxonomy" id="183260"/>
    <lineage>
        <taxon>Eukaryota</taxon>
        <taxon>Viridiplantae</taxon>
        <taxon>Streptophyta</taxon>
        <taxon>Embryophyta</taxon>
        <taxon>Tracheophyta</taxon>
        <taxon>Spermatophyta</taxon>
        <taxon>Magnoliopsida</taxon>
        <taxon>eudicotyledons</taxon>
        <taxon>Gunneridae</taxon>
        <taxon>Pentapetalae</taxon>
        <taxon>rosids</taxon>
        <taxon>malvids</taxon>
        <taxon>Malvales</taxon>
        <taxon>Malvaceae</taxon>
        <taxon>Malvoideae</taxon>
        <taxon>Hibiscus</taxon>
    </lineage>
</organism>
<evidence type="ECO:0000313" key="2">
    <source>
        <dbReference type="Proteomes" id="UP001472677"/>
    </source>
</evidence>
<accession>A0ABR2APZ0</accession>
<comment type="caution">
    <text evidence="1">The sequence shown here is derived from an EMBL/GenBank/DDBJ whole genome shotgun (WGS) entry which is preliminary data.</text>
</comment>
<protein>
    <submittedName>
        <fullName evidence="1">Uncharacterized protein</fullName>
    </submittedName>
</protein>
<name>A0ABR2APZ0_9ROSI</name>
<reference evidence="1 2" key="1">
    <citation type="journal article" date="2024" name="G3 (Bethesda)">
        <title>Genome assembly of Hibiscus sabdariffa L. provides insights into metabolisms of medicinal natural products.</title>
        <authorList>
            <person name="Kim T."/>
        </authorList>
    </citation>
    <scope>NUCLEOTIDE SEQUENCE [LARGE SCALE GENOMIC DNA]</scope>
    <source>
        <strain evidence="1">TK-2024</strain>
        <tissue evidence="1">Old leaves</tissue>
    </source>
</reference>
<sequence>MEGAGKAMVNNETEDEQFRERKGVGLVVDGDGERKEIEGMVVRIVGIKGKLGSGGRDEAMVTVLFLTKAITPEDDKLLDGH</sequence>